<dbReference type="GO" id="GO:0016846">
    <property type="term" value="F:carbon-sulfur lyase activity"/>
    <property type="evidence" value="ECO:0007669"/>
    <property type="project" value="InterPro"/>
</dbReference>
<dbReference type="STRING" id="53501.SAMN04488043_104352"/>
<evidence type="ECO:0000259" key="5">
    <source>
        <dbReference type="PROSITE" id="PS51891"/>
    </source>
</evidence>
<dbReference type="PANTHER" id="PTHR33337">
    <property type="entry name" value="GFA DOMAIN-CONTAINING PROTEIN"/>
    <property type="match status" value="1"/>
</dbReference>
<keyword evidence="3" id="KW-0862">Zinc</keyword>
<dbReference type="GO" id="GO:0046872">
    <property type="term" value="F:metal ion binding"/>
    <property type="evidence" value="ECO:0007669"/>
    <property type="project" value="UniProtKB-KW"/>
</dbReference>
<proteinExistence type="inferred from homology"/>
<accession>A0A0P1G5D2</accession>
<feature type="domain" description="CENP-V/GFA" evidence="5">
    <location>
        <begin position="2"/>
        <end position="113"/>
    </location>
</feature>
<dbReference type="Proteomes" id="UP000051587">
    <property type="component" value="Unassembled WGS sequence"/>
</dbReference>
<dbReference type="InterPro" id="IPR006913">
    <property type="entry name" value="CENP-V/GFA"/>
</dbReference>
<sequence length="131" mass="14482">MKRGSCLCGRVHYETEAEFGPATACHCSQCRKITGSYSVAAPVPQNSLVLSGEPRWLVSSPGTRRGFCPECGSYLFWEEGDGLTWVSLGTVDGPTGTRLENHIFCAYKGDYHDLTDTVPHYREGWSSEEIE</sequence>
<evidence type="ECO:0000256" key="2">
    <source>
        <dbReference type="ARBA" id="ARBA00022723"/>
    </source>
</evidence>
<dbReference type="PROSITE" id="PS51891">
    <property type="entry name" value="CENP_V_GFA"/>
    <property type="match status" value="1"/>
</dbReference>
<protein>
    <recommendedName>
        <fullName evidence="5">CENP-V/GFA domain-containing protein</fullName>
    </recommendedName>
</protein>
<gene>
    <name evidence="6" type="ORF">TG4357_03480</name>
</gene>
<evidence type="ECO:0000256" key="3">
    <source>
        <dbReference type="ARBA" id="ARBA00022833"/>
    </source>
</evidence>
<evidence type="ECO:0000256" key="4">
    <source>
        <dbReference type="ARBA" id="ARBA00023239"/>
    </source>
</evidence>
<reference evidence="6 7" key="1">
    <citation type="submission" date="2015-09" db="EMBL/GenBank/DDBJ databases">
        <authorList>
            <consortium name="Swine Surveillance"/>
        </authorList>
    </citation>
    <scope>NUCLEOTIDE SEQUENCE [LARGE SCALE GENOMIC DNA]</scope>
    <source>
        <strain evidence="6 7">CECT 4357</strain>
    </source>
</reference>
<dbReference type="InterPro" id="IPR011057">
    <property type="entry name" value="Mss4-like_sf"/>
</dbReference>
<dbReference type="AlphaFoldDB" id="A0A0P1G5D2"/>
<dbReference type="EMBL" id="CYSA01000027">
    <property type="protein sequence ID" value="CUH68265.1"/>
    <property type="molecule type" value="Genomic_DNA"/>
</dbReference>
<evidence type="ECO:0000313" key="6">
    <source>
        <dbReference type="EMBL" id="CUH68265.1"/>
    </source>
</evidence>
<evidence type="ECO:0000313" key="7">
    <source>
        <dbReference type="Proteomes" id="UP000051587"/>
    </source>
</evidence>
<keyword evidence="7" id="KW-1185">Reference proteome</keyword>
<dbReference type="SUPFAM" id="SSF51316">
    <property type="entry name" value="Mss4-like"/>
    <property type="match status" value="1"/>
</dbReference>
<dbReference type="RefSeq" id="WP_058264144.1">
    <property type="nucleotide sequence ID" value="NZ_CP051181.1"/>
</dbReference>
<organism evidence="6 7">
    <name type="scientific">Thalassovita gelatinovora</name>
    <name type="common">Thalassobius gelatinovorus</name>
    <dbReference type="NCBI Taxonomy" id="53501"/>
    <lineage>
        <taxon>Bacteria</taxon>
        <taxon>Pseudomonadati</taxon>
        <taxon>Pseudomonadota</taxon>
        <taxon>Alphaproteobacteria</taxon>
        <taxon>Rhodobacterales</taxon>
        <taxon>Roseobacteraceae</taxon>
        <taxon>Thalassovita</taxon>
    </lineage>
</organism>
<name>A0A0P1G5D2_THAGE</name>
<dbReference type="Gene3D" id="3.90.1590.10">
    <property type="entry name" value="glutathione-dependent formaldehyde- activating enzyme (gfa)"/>
    <property type="match status" value="1"/>
</dbReference>
<dbReference type="OrthoDB" id="9807246at2"/>
<evidence type="ECO:0000256" key="1">
    <source>
        <dbReference type="ARBA" id="ARBA00005495"/>
    </source>
</evidence>
<dbReference type="Pfam" id="PF04828">
    <property type="entry name" value="GFA"/>
    <property type="match status" value="1"/>
</dbReference>
<keyword evidence="4" id="KW-0456">Lyase</keyword>
<keyword evidence="2" id="KW-0479">Metal-binding</keyword>
<dbReference type="PANTHER" id="PTHR33337:SF40">
    <property type="entry name" value="CENP-V_GFA DOMAIN-CONTAINING PROTEIN-RELATED"/>
    <property type="match status" value="1"/>
</dbReference>
<comment type="similarity">
    <text evidence="1">Belongs to the Gfa family.</text>
</comment>